<dbReference type="AlphaFoldDB" id="A0A165ELH4"/>
<organism evidence="2 3">
    <name type="scientific">Laetiporus sulphureus 93-53</name>
    <dbReference type="NCBI Taxonomy" id="1314785"/>
    <lineage>
        <taxon>Eukaryota</taxon>
        <taxon>Fungi</taxon>
        <taxon>Dikarya</taxon>
        <taxon>Basidiomycota</taxon>
        <taxon>Agaricomycotina</taxon>
        <taxon>Agaricomycetes</taxon>
        <taxon>Polyporales</taxon>
        <taxon>Laetiporus</taxon>
    </lineage>
</organism>
<dbReference type="CDD" id="cd18186">
    <property type="entry name" value="BTB_POZ_ZBTB_KLHL-like"/>
    <property type="match status" value="1"/>
</dbReference>
<evidence type="ECO:0000313" key="3">
    <source>
        <dbReference type="Proteomes" id="UP000076871"/>
    </source>
</evidence>
<evidence type="ECO:0000259" key="1">
    <source>
        <dbReference type="PROSITE" id="PS50097"/>
    </source>
</evidence>
<evidence type="ECO:0000313" key="2">
    <source>
        <dbReference type="EMBL" id="KZT07306.1"/>
    </source>
</evidence>
<dbReference type="InterPro" id="IPR011333">
    <property type="entry name" value="SKP1/BTB/POZ_sf"/>
</dbReference>
<dbReference type="InParanoid" id="A0A165ELH4"/>
<dbReference type="Pfam" id="PF00651">
    <property type="entry name" value="BTB"/>
    <property type="match status" value="1"/>
</dbReference>
<dbReference type="OrthoDB" id="3164835at2759"/>
<reference evidence="2 3" key="1">
    <citation type="journal article" date="2016" name="Mol. Biol. Evol.">
        <title>Comparative Genomics of Early-Diverging Mushroom-Forming Fungi Provides Insights into the Origins of Lignocellulose Decay Capabilities.</title>
        <authorList>
            <person name="Nagy L.G."/>
            <person name="Riley R."/>
            <person name="Tritt A."/>
            <person name="Adam C."/>
            <person name="Daum C."/>
            <person name="Floudas D."/>
            <person name="Sun H."/>
            <person name="Yadav J.S."/>
            <person name="Pangilinan J."/>
            <person name="Larsson K.H."/>
            <person name="Matsuura K."/>
            <person name="Barry K."/>
            <person name="Labutti K."/>
            <person name="Kuo R."/>
            <person name="Ohm R.A."/>
            <person name="Bhattacharya S.S."/>
            <person name="Shirouzu T."/>
            <person name="Yoshinaga Y."/>
            <person name="Martin F.M."/>
            <person name="Grigoriev I.V."/>
            <person name="Hibbett D.S."/>
        </authorList>
    </citation>
    <scope>NUCLEOTIDE SEQUENCE [LARGE SCALE GENOMIC DNA]</scope>
    <source>
        <strain evidence="2 3">93-53</strain>
    </source>
</reference>
<dbReference type="PROSITE" id="PS50097">
    <property type="entry name" value="BTB"/>
    <property type="match status" value="1"/>
</dbReference>
<sequence length="335" mass="37643">MSEADGPTKKNPYLHPFTRPDADVVLRSSDGVDFRVHKMILSVASPVFDSMFSLPQPPASGGDHDLPIVPVSEENIVLDFLLRICYPMPNISFEDVKHAIAVLEAAVKYKMDDIVIFLSNTLIDGPFMNEHAITIYGAAHRLDLERAKIIASRSTLKKESSFETTISSDALYELMNYRSRCIAAAVEFVWRPDDWEVLAESECIANIDGEYCIEFSCRSCAAQSRANYELPRDYGKYITIVCESFQKELVGLLVMRPCREAVEMSTYLTKHIQDKMVDYRQESCARCLLNGLESIKYLLERLGHELEGVIESVPFVPSKPAGSDDGLSDDESDME</sequence>
<dbReference type="RefSeq" id="XP_040765046.1">
    <property type="nucleotide sequence ID" value="XM_040912485.1"/>
</dbReference>
<protein>
    <recommendedName>
        <fullName evidence="1">BTB domain-containing protein</fullName>
    </recommendedName>
</protein>
<dbReference type="GeneID" id="63829513"/>
<dbReference type="Gene3D" id="3.30.710.10">
    <property type="entry name" value="Potassium Channel Kv1.1, Chain A"/>
    <property type="match status" value="1"/>
</dbReference>
<gene>
    <name evidence="2" type="ORF">LAESUDRAFT_758713</name>
</gene>
<dbReference type="SMART" id="SM00225">
    <property type="entry name" value="BTB"/>
    <property type="match status" value="1"/>
</dbReference>
<dbReference type="Proteomes" id="UP000076871">
    <property type="component" value="Unassembled WGS sequence"/>
</dbReference>
<dbReference type="EMBL" id="KV427620">
    <property type="protein sequence ID" value="KZT07306.1"/>
    <property type="molecule type" value="Genomic_DNA"/>
</dbReference>
<dbReference type="SUPFAM" id="SSF54695">
    <property type="entry name" value="POZ domain"/>
    <property type="match status" value="1"/>
</dbReference>
<accession>A0A165ELH4</accession>
<name>A0A165ELH4_9APHY</name>
<dbReference type="InterPro" id="IPR000210">
    <property type="entry name" value="BTB/POZ_dom"/>
</dbReference>
<proteinExistence type="predicted"/>
<keyword evidence="3" id="KW-1185">Reference proteome</keyword>
<dbReference type="STRING" id="1314785.A0A165ELH4"/>
<feature type="domain" description="BTB" evidence="1">
    <location>
        <begin position="22"/>
        <end position="86"/>
    </location>
</feature>